<evidence type="ECO:0000259" key="5">
    <source>
        <dbReference type="Pfam" id="PF07730"/>
    </source>
</evidence>
<evidence type="ECO:0000313" key="7">
    <source>
        <dbReference type="Proteomes" id="UP001595850"/>
    </source>
</evidence>
<dbReference type="InterPro" id="IPR011712">
    <property type="entry name" value="Sig_transdc_His_kin_sub3_dim/P"/>
</dbReference>
<dbReference type="Gene3D" id="3.30.565.10">
    <property type="entry name" value="Histidine kinase-like ATPase, C-terminal domain"/>
    <property type="match status" value="1"/>
</dbReference>
<dbReference type="InterPro" id="IPR036890">
    <property type="entry name" value="HATPase_C_sf"/>
</dbReference>
<dbReference type="Proteomes" id="UP001595850">
    <property type="component" value="Unassembled WGS sequence"/>
</dbReference>
<dbReference type="CDD" id="cd16917">
    <property type="entry name" value="HATPase_UhpB-NarQ-NarX-like"/>
    <property type="match status" value="1"/>
</dbReference>
<accession>A0ABV8I1Z2</accession>
<sequence>MRLRRLRAQQAAERERAIARAREEFSRDVHDLVGHWLWLASVKSELAYRQARGDDRLRGELAEALRAVRHAAHAVRHASRPDRNLSLRGEVVRAEALLWSLGADCLIQVDAGGLPSDLNAALAAVVREGVTNMLRHSAVDKCVIELHRDEDRVSLTVANDGLAAPPRFPAGGPRPGAAPHPAGSGLVNLRERMAGVGGTVEAAPGPDGWFRLIAEAPLRAYE</sequence>
<evidence type="ECO:0000256" key="3">
    <source>
        <dbReference type="ARBA" id="ARBA00023012"/>
    </source>
</evidence>
<dbReference type="Pfam" id="PF07730">
    <property type="entry name" value="HisKA_3"/>
    <property type="match status" value="1"/>
</dbReference>
<dbReference type="EMBL" id="JBHSBM010000005">
    <property type="protein sequence ID" value="MFC4056949.1"/>
    <property type="molecule type" value="Genomic_DNA"/>
</dbReference>
<evidence type="ECO:0000256" key="4">
    <source>
        <dbReference type="SAM" id="MobiDB-lite"/>
    </source>
</evidence>
<dbReference type="GO" id="GO:0016301">
    <property type="term" value="F:kinase activity"/>
    <property type="evidence" value="ECO:0007669"/>
    <property type="project" value="UniProtKB-KW"/>
</dbReference>
<dbReference type="InterPro" id="IPR050482">
    <property type="entry name" value="Sensor_HK_TwoCompSys"/>
</dbReference>
<reference evidence="7" key="1">
    <citation type="journal article" date="2019" name="Int. J. Syst. Evol. Microbiol.">
        <title>The Global Catalogue of Microorganisms (GCM) 10K type strain sequencing project: providing services to taxonomists for standard genome sequencing and annotation.</title>
        <authorList>
            <consortium name="The Broad Institute Genomics Platform"/>
            <consortium name="The Broad Institute Genome Sequencing Center for Infectious Disease"/>
            <person name="Wu L."/>
            <person name="Ma J."/>
        </authorList>
    </citation>
    <scope>NUCLEOTIDE SEQUENCE [LARGE SCALE GENOMIC DNA]</scope>
    <source>
        <strain evidence="7">TBRC 4489</strain>
    </source>
</reference>
<feature type="domain" description="Signal transduction histidine kinase subgroup 3 dimerisation and phosphoacceptor" evidence="5">
    <location>
        <begin position="22"/>
        <end position="78"/>
    </location>
</feature>
<feature type="region of interest" description="Disordered" evidence="4">
    <location>
        <begin position="164"/>
        <end position="185"/>
    </location>
</feature>
<evidence type="ECO:0000256" key="1">
    <source>
        <dbReference type="ARBA" id="ARBA00022679"/>
    </source>
</evidence>
<organism evidence="6 7">
    <name type="scientific">Planomonospora corallina</name>
    <dbReference type="NCBI Taxonomy" id="1806052"/>
    <lineage>
        <taxon>Bacteria</taxon>
        <taxon>Bacillati</taxon>
        <taxon>Actinomycetota</taxon>
        <taxon>Actinomycetes</taxon>
        <taxon>Streptosporangiales</taxon>
        <taxon>Streptosporangiaceae</taxon>
        <taxon>Planomonospora</taxon>
    </lineage>
</organism>
<gene>
    <name evidence="6" type="ORF">ACFOWE_01495</name>
</gene>
<keyword evidence="3" id="KW-0902">Two-component regulatory system</keyword>
<name>A0ABV8I1Z2_9ACTN</name>
<evidence type="ECO:0000256" key="2">
    <source>
        <dbReference type="ARBA" id="ARBA00022777"/>
    </source>
</evidence>
<keyword evidence="1" id="KW-0808">Transferase</keyword>
<dbReference type="RefSeq" id="WP_377284906.1">
    <property type="nucleotide sequence ID" value="NZ_JBHSBM010000005.1"/>
</dbReference>
<evidence type="ECO:0000313" key="6">
    <source>
        <dbReference type="EMBL" id="MFC4056949.1"/>
    </source>
</evidence>
<dbReference type="PANTHER" id="PTHR24421:SF63">
    <property type="entry name" value="SENSOR HISTIDINE KINASE DESK"/>
    <property type="match status" value="1"/>
</dbReference>
<dbReference type="SUPFAM" id="SSF55874">
    <property type="entry name" value="ATPase domain of HSP90 chaperone/DNA topoisomerase II/histidine kinase"/>
    <property type="match status" value="1"/>
</dbReference>
<keyword evidence="7" id="KW-1185">Reference proteome</keyword>
<dbReference type="PANTHER" id="PTHR24421">
    <property type="entry name" value="NITRATE/NITRITE SENSOR PROTEIN NARX-RELATED"/>
    <property type="match status" value="1"/>
</dbReference>
<dbReference type="Gene3D" id="1.20.5.1930">
    <property type="match status" value="1"/>
</dbReference>
<proteinExistence type="predicted"/>
<comment type="caution">
    <text evidence="6">The sequence shown here is derived from an EMBL/GenBank/DDBJ whole genome shotgun (WGS) entry which is preliminary data.</text>
</comment>
<keyword evidence="2 6" id="KW-0418">Kinase</keyword>
<protein>
    <submittedName>
        <fullName evidence="6">Sensor histidine kinase</fullName>
    </submittedName>
</protein>